<dbReference type="PROSITE" id="PS51186">
    <property type="entry name" value="GNAT"/>
    <property type="match status" value="1"/>
</dbReference>
<gene>
    <name evidence="2" type="ORF">H8711_08690</name>
</gene>
<dbReference type="RefSeq" id="WP_249283080.1">
    <property type="nucleotide sequence ID" value="NZ_JACRST010000012.1"/>
</dbReference>
<protein>
    <submittedName>
        <fullName evidence="2">GNAT family N-acetyltransferase</fullName>
    </submittedName>
</protein>
<organism evidence="2 3">
    <name type="scientific">Ligaoa zhengdingensis</name>
    <dbReference type="NCBI Taxonomy" id="2763658"/>
    <lineage>
        <taxon>Bacteria</taxon>
        <taxon>Bacillati</taxon>
        <taxon>Bacillota</taxon>
        <taxon>Clostridia</taxon>
        <taxon>Eubacteriales</taxon>
        <taxon>Oscillospiraceae</taxon>
        <taxon>Ligaoa</taxon>
    </lineage>
</organism>
<dbReference type="SUPFAM" id="SSF55729">
    <property type="entry name" value="Acyl-CoA N-acyltransferases (Nat)"/>
    <property type="match status" value="1"/>
</dbReference>
<dbReference type="AlphaFoldDB" id="A0A926I0H4"/>
<dbReference type="CDD" id="cd04301">
    <property type="entry name" value="NAT_SF"/>
    <property type="match status" value="1"/>
</dbReference>
<accession>A0A926I0H4</accession>
<dbReference type="InterPro" id="IPR016181">
    <property type="entry name" value="Acyl_CoA_acyltransferase"/>
</dbReference>
<dbReference type="InterPro" id="IPR000182">
    <property type="entry name" value="GNAT_dom"/>
</dbReference>
<evidence type="ECO:0000313" key="2">
    <source>
        <dbReference type="EMBL" id="MBC8547007.1"/>
    </source>
</evidence>
<dbReference type="Pfam" id="PF00583">
    <property type="entry name" value="Acetyltransf_1"/>
    <property type="match status" value="1"/>
</dbReference>
<comment type="caution">
    <text evidence="2">The sequence shown here is derived from an EMBL/GenBank/DDBJ whole genome shotgun (WGS) entry which is preliminary data.</text>
</comment>
<name>A0A926I0H4_9FIRM</name>
<dbReference type="Proteomes" id="UP000653127">
    <property type="component" value="Unassembled WGS sequence"/>
</dbReference>
<dbReference type="GO" id="GO:0016747">
    <property type="term" value="F:acyltransferase activity, transferring groups other than amino-acyl groups"/>
    <property type="evidence" value="ECO:0007669"/>
    <property type="project" value="InterPro"/>
</dbReference>
<feature type="domain" description="N-acetyltransferase" evidence="1">
    <location>
        <begin position="1"/>
        <end position="162"/>
    </location>
</feature>
<evidence type="ECO:0000313" key="3">
    <source>
        <dbReference type="Proteomes" id="UP000653127"/>
    </source>
</evidence>
<dbReference type="EMBL" id="JACRST010000012">
    <property type="protein sequence ID" value="MBC8547007.1"/>
    <property type="molecule type" value="Genomic_DNA"/>
</dbReference>
<sequence>MNLELIRLNSNSKDRKYFEQINDEAFPLSERMSFDEIFDFASDTDTDVLGIYDDGNPVGFVVLLKNGECGYVYFIAIDSCTRSKGYGSVAMQKMMETYPELQLVLDFEVIDENAENNAQRVRRKNFYLRNGFHETGNYTMLRDERFEVVCNGGELRKAALKDLLRVLHEHRPEFPDVLI</sequence>
<reference evidence="2" key="1">
    <citation type="submission" date="2020-08" db="EMBL/GenBank/DDBJ databases">
        <title>Genome public.</title>
        <authorList>
            <person name="Liu C."/>
            <person name="Sun Q."/>
        </authorList>
    </citation>
    <scope>NUCLEOTIDE SEQUENCE</scope>
    <source>
        <strain evidence="2">NSJ-31</strain>
    </source>
</reference>
<proteinExistence type="predicted"/>
<evidence type="ECO:0000259" key="1">
    <source>
        <dbReference type="PROSITE" id="PS51186"/>
    </source>
</evidence>
<keyword evidence="3" id="KW-1185">Reference proteome</keyword>
<dbReference type="Gene3D" id="3.40.630.30">
    <property type="match status" value="1"/>
</dbReference>